<dbReference type="Proteomes" id="UP000435187">
    <property type="component" value="Unassembled WGS sequence"/>
</dbReference>
<dbReference type="RefSeq" id="WP_153835716.1">
    <property type="nucleotide sequence ID" value="NZ_JBHUMW010000091.1"/>
</dbReference>
<dbReference type="PANTHER" id="PTHR46847">
    <property type="entry name" value="D-ALLOSE-BINDING PERIPLASMIC PROTEIN-RELATED"/>
    <property type="match status" value="1"/>
</dbReference>
<evidence type="ECO:0000313" key="8">
    <source>
        <dbReference type="Proteomes" id="UP000435187"/>
    </source>
</evidence>
<keyword evidence="8" id="KW-1185">Reference proteome</keyword>
<evidence type="ECO:0000313" key="7">
    <source>
        <dbReference type="EMBL" id="MRI67097.1"/>
    </source>
</evidence>
<comment type="similarity">
    <text evidence="2">Belongs to the bacterial solute-binding protein 2 family.</text>
</comment>
<sequence>MKKKGLLLLFLSVSFVLLLAACNGDTESDGENDSGNDAGEENTDGYTFGYTSMTQNNPFFQVLEEAIREKVEANGDELITTNPAMEVELQINQIEDMIAQDIDAIFLNPVDWEGIRPALVMLEEADIPIINYDTEVKDFEYVTAYVGSDNKNAGKVAGEDLVERFPEGGEIAVLDSPTMNSINDRIEGFMEAIEGHNFEVVAQHDAKGDLETALDITEDILQAHPDIIAIMGGNDPTALGALAAAKSNNIQDIAIYGVDGSPDAKAAIAEGGPFVGTGAQSPISIGEMSVDVAYQILNSEDYEERTPVDTFLINEENVEEYGLDSWQ</sequence>
<dbReference type="GO" id="GO:0030313">
    <property type="term" value="C:cell envelope"/>
    <property type="evidence" value="ECO:0007669"/>
    <property type="project" value="UniProtKB-SubCell"/>
</dbReference>
<protein>
    <submittedName>
        <fullName evidence="7">Substrate-binding domain-containing protein</fullName>
    </submittedName>
</protein>
<feature type="region of interest" description="Disordered" evidence="4">
    <location>
        <begin position="26"/>
        <end position="45"/>
    </location>
</feature>
<dbReference type="InterPro" id="IPR028082">
    <property type="entry name" value="Peripla_BP_I"/>
</dbReference>
<accession>A0A6N7QYE7</accession>
<dbReference type="SUPFAM" id="SSF53822">
    <property type="entry name" value="Periplasmic binding protein-like I"/>
    <property type="match status" value="1"/>
</dbReference>
<comment type="caution">
    <text evidence="7">The sequence shown here is derived from an EMBL/GenBank/DDBJ whole genome shotgun (WGS) entry which is preliminary data.</text>
</comment>
<evidence type="ECO:0000256" key="1">
    <source>
        <dbReference type="ARBA" id="ARBA00004196"/>
    </source>
</evidence>
<organism evidence="7 8">
    <name type="scientific">Gracilibacillus thailandensis</name>
    <dbReference type="NCBI Taxonomy" id="563735"/>
    <lineage>
        <taxon>Bacteria</taxon>
        <taxon>Bacillati</taxon>
        <taxon>Bacillota</taxon>
        <taxon>Bacilli</taxon>
        <taxon>Bacillales</taxon>
        <taxon>Bacillaceae</taxon>
        <taxon>Gracilibacillus</taxon>
    </lineage>
</organism>
<evidence type="ECO:0000256" key="3">
    <source>
        <dbReference type="ARBA" id="ARBA00022729"/>
    </source>
</evidence>
<proteinExistence type="inferred from homology"/>
<feature type="signal peptide" evidence="5">
    <location>
        <begin position="1"/>
        <end position="20"/>
    </location>
</feature>
<dbReference type="EMBL" id="WJEE01000025">
    <property type="protein sequence ID" value="MRI67097.1"/>
    <property type="molecule type" value="Genomic_DNA"/>
</dbReference>
<reference evidence="7 8" key="1">
    <citation type="submission" date="2019-10" db="EMBL/GenBank/DDBJ databases">
        <title>Gracilibacillus salitolerans sp. nov., a moderate halophile isolated from a saline soil in northwest China.</title>
        <authorList>
            <person name="Gan L."/>
        </authorList>
    </citation>
    <scope>NUCLEOTIDE SEQUENCE [LARGE SCALE GENOMIC DNA]</scope>
    <source>
        <strain evidence="7 8">TP2-8</strain>
    </source>
</reference>
<feature type="compositionally biased region" description="Acidic residues" evidence="4">
    <location>
        <begin position="26"/>
        <end position="43"/>
    </location>
</feature>
<evidence type="ECO:0000259" key="6">
    <source>
        <dbReference type="Pfam" id="PF13407"/>
    </source>
</evidence>
<dbReference type="Pfam" id="PF13407">
    <property type="entry name" value="Peripla_BP_4"/>
    <property type="match status" value="1"/>
</dbReference>
<dbReference type="PANTHER" id="PTHR46847:SF1">
    <property type="entry name" value="D-ALLOSE-BINDING PERIPLASMIC PROTEIN-RELATED"/>
    <property type="match status" value="1"/>
</dbReference>
<gene>
    <name evidence="7" type="ORF">GH885_12205</name>
</gene>
<evidence type="ECO:0000256" key="4">
    <source>
        <dbReference type="SAM" id="MobiDB-lite"/>
    </source>
</evidence>
<name>A0A6N7QYE7_9BACI</name>
<feature type="chain" id="PRO_5039378346" evidence="5">
    <location>
        <begin position="21"/>
        <end position="327"/>
    </location>
</feature>
<feature type="domain" description="Periplasmic binding protein" evidence="6">
    <location>
        <begin position="48"/>
        <end position="300"/>
    </location>
</feature>
<dbReference type="PROSITE" id="PS51257">
    <property type="entry name" value="PROKAR_LIPOPROTEIN"/>
    <property type="match status" value="1"/>
</dbReference>
<keyword evidence="3 5" id="KW-0732">Signal</keyword>
<evidence type="ECO:0000256" key="2">
    <source>
        <dbReference type="ARBA" id="ARBA00007639"/>
    </source>
</evidence>
<comment type="subcellular location">
    <subcellularLocation>
        <location evidence="1">Cell envelope</location>
    </subcellularLocation>
</comment>
<dbReference type="Gene3D" id="3.40.50.2300">
    <property type="match status" value="2"/>
</dbReference>
<evidence type="ECO:0000256" key="5">
    <source>
        <dbReference type="SAM" id="SignalP"/>
    </source>
</evidence>
<dbReference type="CDD" id="cd19971">
    <property type="entry name" value="PBP1_ABC_sugar_binding-like"/>
    <property type="match status" value="1"/>
</dbReference>
<dbReference type="AlphaFoldDB" id="A0A6N7QYE7"/>
<dbReference type="GO" id="GO:0030246">
    <property type="term" value="F:carbohydrate binding"/>
    <property type="evidence" value="ECO:0007669"/>
    <property type="project" value="UniProtKB-ARBA"/>
</dbReference>
<dbReference type="InterPro" id="IPR025997">
    <property type="entry name" value="SBP_2_dom"/>
</dbReference>